<dbReference type="Gene3D" id="3.40.50.410">
    <property type="entry name" value="von Willebrand factor, type A domain"/>
    <property type="match status" value="1"/>
</dbReference>
<accession>A0A8H2W8N3</accession>
<feature type="domain" description="VWFA" evidence="1">
    <location>
        <begin position="206"/>
        <end position="344"/>
    </location>
</feature>
<proteinExistence type="predicted"/>
<gene>
    <name evidence="2" type="ORF">RDB_LOCUS12613</name>
</gene>
<organism evidence="2 3">
    <name type="scientific">Rhizoctonia solani</name>
    <dbReference type="NCBI Taxonomy" id="456999"/>
    <lineage>
        <taxon>Eukaryota</taxon>
        <taxon>Fungi</taxon>
        <taxon>Dikarya</taxon>
        <taxon>Basidiomycota</taxon>
        <taxon>Agaricomycotina</taxon>
        <taxon>Agaricomycetes</taxon>
        <taxon>Cantharellales</taxon>
        <taxon>Ceratobasidiaceae</taxon>
        <taxon>Rhizoctonia</taxon>
    </lineage>
</organism>
<name>A0A8H2W8N3_9AGAM</name>
<evidence type="ECO:0000259" key="1">
    <source>
        <dbReference type="Pfam" id="PF13519"/>
    </source>
</evidence>
<protein>
    <recommendedName>
        <fullName evidence="1">VWFA domain-containing protein</fullName>
    </recommendedName>
</protein>
<dbReference type="CDD" id="cd00198">
    <property type="entry name" value="vWFA"/>
    <property type="match status" value="1"/>
</dbReference>
<sequence length="357" mass="39726">MAFHYCDVQCPYCGYYCTLPLGHPQQLHETSRGSMVKSQWLLDGPTPSAVYEFQDHKYGSGDQGSTVLCSFFCSQQGRHTHVDYCRSKPNQGTCGGDDHQHIDARVGPNPSVPKDWISHRLYWARSGLLDPYSRNEQAEFAKCDSHCAGPEHKATSSTSANPSYCTMPMFHKPVPQAATQNKCYVSPDGHMFECKNPFQEHQSYHIVFVIDNSTSMKCADQGPLESTPITSKLKSSCNNRYGAVMSALYTFWKSRETPGSASASRNTRLQREDAYSIVTFSETATCNLSNDFSSTPEQLIRTLLPQKASYGTNFESAMEGASVIIEQNWDPKRTPVVIFLSDGEGDISDTSISHLCQ</sequence>
<dbReference type="EMBL" id="CAJMWS010000066">
    <property type="protein sequence ID" value="CAE6353050.1"/>
    <property type="molecule type" value="Genomic_DNA"/>
</dbReference>
<dbReference type="InterPro" id="IPR002035">
    <property type="entry name" value="VWF_A"/>
</dbReference>
<evidence type="ECO:0000313" key="2">
    <source>
        <dbReference type="EMBL" id="CAE6353050.1"/>
    </source>
</evidence>
<dbReference type="SUPFAM" id="SSF53300">
    <property type="entry name" value="vWA-like"/>
    <property type="match status" value="1"/>
</dbReference>
<reference evidence="2" key="1">
    <citation type="submission" date="2021-01" db="EMBL/GenBank/DDBJ databases">
        <authorList>
            <person name="Kaushik A."/>
        </authorList>
    </citation>
    <scope>NUCLEOTIDE SEQUENCE</scope>
    <source>
        <strain evidence="2">AG1-1C</strain>
    </source>
</reference>
<dbReference type="InterPro" id="IPR036465">
    <property type="entry name" value="vWFA_dom_sf"/>
</dbReference>
<dbReference type="Pfam" id="PF13519">
    <property type="entry name" value="VWA_2"/>
    <property type="match status" value="1"/>
</dbReference>
<evidence type="ECO:0000313" key="3">
    <source>
        <dbReference type="Proteomes" id="UP000663846"/>
    </source>
</evidence>
<dbReference type="AlphaFoldDB" id="A0A8H2W8N3"/>
<dbReference type="Proteomes" id="UP000663846">
    <property type="component" value="Unassembled WGS sequence"/>
</dbReference>
<comment type="caution">
    <text evidence="2">The sequence shown here is derived from an EMBL/GenBank/DDBJ whole genome shotgun (WGS) entry which is preliminary data.</text>
</comment>